<dbReference type="CDD" id="cd01335">
    <property type="entry name" value="Radical_SAM"/>
    <property type="match status" value="1"/>
</dbReference>
<dbReference type="SFLD" id="SFLDG01082">
    <property type="entry name" value="B12-binding_domain_containing"/>
    <property type="match status" value="1"/>
</dbReference>
<dbReference type="InterPro" id="IPR006638">
    <property type="entry name" value="Elp3/MiaA/NifB-like_rSAM"/>
</dbReference>
<sequence length="611" mass="69583">MTDLLQRILPTVQKPARYTGGEYNEIQKDPAQVRVDVAFCFPDTYEIGMSNVGMRILYGVMNEMDGVWCQRVFAPWGDMEEAMRRHDIPLWALESGKAVKDFDMIAFTIGYEMCYTNILNMLNLAGVPLYARERKGLNQMVFAGGVCTFNPEPLADFIDFFSLGEGEESTVEIVSLYDRAKAEGWSKETFLLEVSKIPGVYVPSFYEHKYNPDGTLAEIVPFHGAPRTVTKRIVEDLDKAYYPTKMIVASTEIVHDRANLELFRGCVRGCRFCQAGFSCRPVRKKSPEVLYRQAVETLEDSGHNEITLSSLSTSDYRGLKELTDDMLSYCVDNRINLSVPSLRADNFSRELMMKLRTQRKSGLTFAPEAGTQRLRDVINKNLTEEEILTTCANAFSGGWDHVKLYFMLGLPTETDEDVLGIAELVHKVILTWKEHASNKKRGLRVHVATAYFVPKPHTPFQWEKQITPEEYLRRCHLLKDHFYSKSVEYNYHTPDISRLEAVTARGDRRLGPVIAEAARNGAKLDGWDEYFNYQIWMDAFKTCGVDPDYYTIRGFGEDELLPWDPIDVGVSKKFLLRERKRAYEGIITPDCRHGCSGCGANGLLQEVECDA</sequence>
<gene>
    <name evidence="2" type="ORF">IAB74_03595</name>
</gene>
<dbReference type="EMBL" id="DVFK01000055">
    <property type="protein sequence ID" value="HIQ67578.1"/>
    <property type="molecule type" value="Genomic_DNA"/>
</dbReference>
<dbReference type="SFLD" id="SFLDS00029">
    <property type="entry name" value="Radical_SAM"/>
    <property type="match status" value="1"/>
</dbReference>
<dbReference type="InterPro" id="IPR045784">
    <property type="entry name" value="Radical_SAM_N2"/>
</dbReference>
<dbReference type="Pfam" id="PF04055">
    <property type="entry name" value="Radical_SAM"/>
    <property type="match status" value="1"/>
</dbReference>
<dbReference type="SUPFAM" id="SSF102114">
    <property type="entry name" value="Radical SAM enzymes"/>
    <property type="match status" value="1"/>
</dbReference>
<dbReference type="SMART" id="SM00729">
    <property type="entry name" value="Elp3"/>
    <property type="match status" value="1"/>
</dbReference>
<dbReference type="Pfam" id="PF19864">
    <property type="entry name" value="Radical_SAM_N2"/>
    <property type="match status" value="1"/>
</dbReference>
<dbReference type="AlphaFoldDB" id="A0A9D1CM17"/>
<evidence type="ECO:0000313" key="3">
    <source>
        <dbReference type="Proteomes" id="UP000886796"/>
    </source>
</evidence>
<protein>
    <submittedName>
        <fullName evidence="2">TIGR03960 family B12-binding radical SAM protein</fullName>
    </submittedName>
</protein>
<evidence type="ECO:0000313" key="2">
    <source>
        <dbReference type="EMBL" id="HIQ67578.1"/>
    </source>
</evidence>
<name>A0A9D1CM17_9FIRM</name>
<organism evidence="2 3">
    <name type="scientific">Candidatus Faecousia excrementigallinarum</name>
    <dbReference type="NCBI Taxonomy" id="2840806"/>
    <lineage>
        <taxon>Bacteria</taxon>
        <taxon>Bacillati</taxon>
        <taxon>Bacillota</taxon>
        <taxon>Clostridia</taxon>
        <taxon>Eubacteriales</taxon>
        <taxon>Oscillospiraceae</taxon>
        <taxon>Faecousia</taxon>
    </lineage>
</organism>
<dbReference type="Proteomes" id="UP000886796">
    <property type="component" value="Unassembled WGS sequence"/>
</dbReference>
<dbReference type="Gene3D" id="3.80.30.20">
    <property type="entry name" value="tm_1862 like domain"/>
    <property type="match status" value="1"/>
</dbReference>
<reference evidence="2" key="1">
    <citation type="submission" date="2020-10" db="EMBL/GenBank/DDBJ databases">
        <authorList>
            <person name="Gilroy R."/>
        </authorList>
    </citation>
    <scope>NUCLEOTIDE SEQUENCE</scope>
    <source>
        <strain evidence="2">13361</strain>
    </source>
</reference>
<dbReference type="InterPro" id="IPR023404">
    <property type="entry name" value="rSAM_horseshoe"/>
</dbReference>
<dbReference type="PANTHER" id="PTHR42731">
    <property type="entry name" value="SLL1084 PROTEIN"/>
    <property type="match status" value="1"/>
</dbReference>
<reference evidence="2" key="2">
    <citation type="journal article" date="2021" name="PeerJ">
        <title>Extensive microbial diversity within the chicken gut microbiome revealed by metagenomics and culture.</title>
        <authorList>
            <person name="Gilroy R."/>
            <person name="Ravi A."/>
            <person name="Getino M."/>
            <person name="Pursley I."/>
            <person name="Horton D.L."/>
            <person name="Alikhan N.F."/>
            <person name="Baker D."/>
            <person name="Gharbi K."/>
            <person name="Hall N."/>
            <person name="Watson M."/>
            <person name="Adriaenssens E.M."/>
            <person name="Foster-Nyarko E."/>
            <person name="Jarju S."/>
            <person name="Secka A."/>
            <person name="Antonio M."/>
            <person name="Oren A."/>
            <person name="Chaudhuri R.R."/>
            <person name="La Ragione R."/>
            <person name="Hildebrand F."/>
            <person name="Pallen M.J."/>
        </authorList>
    </citation>
    <scope>NUCLEOTIDE SEQUENCE</scope>
    <source>
        <strain evidence="2">13361</strain>
    </source>
</reference>
<feature type="domain" description="Radical SAM core" evidence="1">
    <location>
        <begin position="252"/>
        <end position="488"/>
    </location>
</feature>
<comment type="caution">
    <text evidence="2">The sequence shown here is derived from an EMBL/GenBank/DDBJ whole genome shotgun (WGS) entry which is preliminary data.</text>
</comment>
<dbReference type="NCBIfam" id="TIGR03960">
    <property type="entry name" value="rSAM_fuse_unch"/>
    <property type="match status" value="1"/>
</dbReference>
<evidence type="ECO:0000259" key="1">
    <source>
        <dbReference type="PROSITE" id="PS51918"/>
    </source>
</evidence>
<dbReference type="PROSITE" id="PS51918">
    <property type="entry name" value="RADICAL_SAM"/>
    <property type="match status" value="1"/>
</dbReference>
<dbReference type="GO" id="GO:0051536">
    <property type="term" value="F:iron-sulfur cluster binding"/>
    <property type="evidence" value="ECO:0007669"/>
    <property type="project" value="InterPro"/>
</dbReference>
<dbReference type="PANTHER" id="PTHR42731:SF1">
    <property type="entry name" value="RADICAL SAM DOMAIN PROTEIN"/>
    <property type="match status" value="1"/>
</dbReference>
<dbReference type="GO" id="GO:0003824">
    <property type="term" value="F:catalytic activity"/>
    <property type="evidence" value="ECO:0007669"/>
    <property type="project" value="InterPro"/>
</dbReference>
<proteinExistence type="predicted"/>
<dbReference type="InterPro" id="IPR007197">
    <property type="entry name" value="rSAM"/>
</dbReference>
<dbReference type="InterPro" id="IPR058240">
    <property type="entry name" value="rSAM_sf"/>
</dbReference>
<dbReference type="InterPro" id="IPR023862">
    <property type="entry name" value="CHP03960_rSAM"/>
</dbReference>
<accession>A0A9D1CM17</accession>